<dbReference type="Proteomes" id="UP000054485">
    <property type="component" value="Unassembled WGS sequence"/>
</dbReference>
<evidence type="ECO:0000313" key="1">
    <source>
        <dbReference type="EMBL" id="KIK33195.1"/>
    </source>
</evidence>
<name>A0A0C9Z6P9_9AGAM</name>
<proteinExistence type="predicted"/>
<dbReference type="AlphaFoldDB" id="A0A0C9Z6P9"/>
<keyword evidence="2" id="KW-1185">Reference proteome</keyword>
<dbReference type="HOGENOM" id="CLU_2838358_0_0_1"/>
<evidence type="ECO:0000313" key="2">
    <source>
        <dbReference type="Proteomes" id="UP000054485"/>
    </source>
</evidence>
<sequence length="66" mass="7465">MSQWYLSHQLSWGPSNITICLAQPEAIHGPASRTAGLSISFERKVHRLRGYNFAQLARSERSLPQN</sequence>
<reference evidence="2" key="2">
    <citation type="submission" date="2015-01" db="EMBL/GenBank/DDBJ databases">
        <title>Evolutionary Origins and Diversification of the Mycorrhizal Mutualists.</title>
        <authorList>
            <consortium name="DOE Joint Genome Institute"/>
            <consortium name="Mycorrhizal Genomics Consortium"/>
            <person name="Kohler A."/>
            <person name="Kuo A."/>
            <person name="Nagy L.G."/>
            <person name="Floudas D."/>
            <person name="Copeland A."/>
            <person name="Barry K.W."/>
            <person name="Cichocki N."/>
            <person name="Veneault-Fourrey C."/>
            <person name="LaButti K."/>
            <person name="Lindquist E.A."/>
            <person name="Lipzen A."/>
            <person name="Lundell T."/>
            <person name="Morin E."/>
            <person name="Murat C."/>
            <person name="Riley R."/>
            <person name="Ohm R."/>
            <person name="Sun H."/>
            <person name="Tunlid A."/>
            <person name="Henrissat B."/>
            <person name="Grigoriev I.V."/>
            <person name="Hibbett D.S."/>
            <person name="Martin F."/>
        </authorList>
    </citation>
    <scope>NUCLEOTIDE SEQUENCE [LARGE SCALE GENOMIC DNA]</scope>
    <source>
        <strain evidence="2">UH-Slu-Lm8-n1</strain>
    </source>
</reference>
<protein>
    <submittedName>
        <fullName evidence="1">Uncharacterized protein</fullName>
    </submittedName>
</protein>
<dbReference type="InParanoid" id="A0A0C9Z6P9"/>
<reference evidence="1 2" key="1">
    <citation type="submission" date="2014-04" db="EMBL/GenBank/DDBJ databases">
        <authorList>
            <consortium name="DOE Joint Genome Institute"/>
            <person name="Kuo A."/>
            <person name="Ruytinx J."/>
            <person name="Rineau F."/>
            <person name="Colpaert J."/>
            <person name="Kohler A."/>
            <person name="Nagy L.G."/>
            <person name="Floudas D."/>
            <person name="Copeland A."/>
            <person name="Barry K.W."/>
            <person name="Cichocki N."/>
            <person name="Veneault-Fourrey C."/>
            <person name="LaButti K."/>
            <person name="Lindquist E.A."/>
            <person name="Lipzen A."/>
            <person name="Lundell T."/>
            <person name="Morin E."/>
            <person name="Murat C."/>
            <person name="Sun H."/>
            <person name="Tunlid A."/>
            <person name="Henrissat B."/>
            <person name="Grigoriev I.V."/>
            <person name="Hibbett D.S."/>
            <person name="Martin F."/>
            <person name="Nordberg H.P."/>
            <person name="Cantor M.N."/>
            <person name="Hua S.X."/>
        </authorList>
    </citation>
    <scope>NUCLEOTIDE SEQUENCE [LARGE SCALE GENOMIC DNA]</scope>
    <source>
        <strain evidence="1 2">UH-Slu-Lm8-n1</strain>
    </source>
</reference>
<accession>A0A0C9Z6P9</accession>
<feature type="non-terminal residue" evidence="1">
    <location>
        <position position="66"/>
    </location>
</feature>
<dbReference type="EMBL" id="KN835998">
    <property type="protein sequence ID" value="KIK33195.1"/>
    <property type="molecule type" value="Genomic_DNA"/>
</dbReference>
<gene>
    <name evidence="1" type="ORF">CY34DRAFT_813796</name>
</gene>
<organism evidence="1 2">
    <name type="scientific">Suillus luteus UH-Slu-Lm8-n1</name>
    <dbReference type="NCBI Taxonomy" id="930992"/>
    <lineage>
        <taxon>Eukaryota</taxon>
        <taxon>Fungi</taxon>
        <taxon>Dikarya</taxon>
        <taxon>Basidiomycota</taxon>
        <taxon>Agaricomycotina</taxon>
        <taxon>Agaricomycetes</taxon>
        <taxon>Agaricomycetidae</taxon>
        <taxon>Boletales</taxon>
        <taxon>Suillineae</taxon>
        <taxon>Suillaceae</taxon>
        <taxon>Suillus</taxon>
    </lineage>
</organism>